<dbReference type="Proteomes" id="UP000187550">
    <property type="component" value="Unassembled WGS sequence"/>
</dbReference>
<gene>
    <name evidence="1" type="ORF">SAMN05428946_1573</name>
</gene>
<evidence type="ECO:0000313" key="1">
    <source>
        <dbReference type="EMBL" id="SIT83036.1"/>
    </source>
</evidence>
<sequence>MATCGPLFLFGRCDSNPSISLKATGEEMVYCTYGMNTINRTGC</sequence>
<protein>
    <submittedName>
        <fullName evidence="1">Uncharacterized protein</fullName>
    </submittedName>
</protein>
<dbReference type="EMBL" id="FTPL01000002">
    <property type="protein sequence ID" value="SIT83036.1"/>
    <property type="molecule type" value="Genomic_DNA"/>
</dbReference>
<evidence type="ECO:0000313" key="2">
    <source>
        <dbReference type="Proteomes" id="UP000187550"/>
    </source>
</evidence>
<accession>A0A1U7PQ77</accession>
<proteinExistence type="predicted"/>
<keyword evidence="2" id="KW-1185">Reference proteome</keyword>
<dbReference type="AlphaFoldDB" id="A0A1U7PQ77"/>
<name>A0A1U7PQ77_9BACI</name>
<reference evidence="2" key="1">
    <citation type="submission" date="2017-01" db="EMBL/GenBank/DDBJ databases">
        <authorList>
            <person name="Varghese N."/>
            <person name="Submissions S."/>
        </authorList>
    </citation>
    <scope>NUCLEOTIDE SEQUENCE [LARGE SCALE GENOMIC DNA]</scope>
    <source>
        <strain evidence="2">MNA4</strain>
    </source>
</reference>
<organism evidence="1 2">
    <name type="scientific">Edaphobacillus lindanitolerans</name>
    <dbReference type="NCBI Taxonomy" id="550447"/>
    <lineage>
        <taxon>Bacteria</taxon>
        <taxon>Bacillati</taxon>
        <taxon>Bacillota</taxon>
        <taxon>Bacilli</taxon>
        <taxon>Bacillales</taxon>
        <taxon>Bacillaceae</taxon>
        <taxon>Edaphobacillus</taxon>
    </lineage>
</organism>